<evidence type="ECO:0000256" key="2">
    <source>
        <dbReference type="ARBA" id="ARBA00005988"/>
    </source>
</evidence>
<dbReference type="SMART" id="SM00631">
    <property type="entry name" value="Zn_pept"/>
    <property type="match status" value="1"/>
</dbReference>
<dbReference type="InterPro" id="IPR000834">
    <property type="entry name" value="Peptidase_M14"/>
</dbReference>
<dbReference type="GO" id="GO:0008270">
    <property type="term" value="F:zinc ion binding"/>
    <property type="evidence" value="ECO:0007669"/>
    <property type="project" value="InterPro"/>
</dbReference>
<evidence type="ECO:0000256" key="7">
    <source>
        <dbReference type="ARBA" id="ARBA00022833"/>
    </source>
</evidence>
<dbReference type="CDD" id="cd03868">
    <property type="entry name" value="M14_CPD_I"/>
    <property type="match status" value="1"/>
</dbReference>
<keyword evidence="12" id="KW-0732">Signal</keyword>
<dbReference type="Ensembl" id="ENSPMGT00000027804.1">
    <property type="protein sequence ID" value="ENSPMGP00000026106.1"/>
    <property type="gene ID" value="ENSPMGG00000021057.1"/>
</dbReference>
<dbReference type="PROSITE" id="PS52035">
    <property type="entry name" value="PEPTIDASE_M14"/>
    <property type="match status" value="2"/>
</dbReference>
<keyword evidence="6" id="KW-0378">Hydrolase</keyword>
<reference evidence="14" key="1">
    <citation type="submission" date="2025-08" db="UniProtKB">
        <authorList>
            <consortium name="Ensembl"/>
        </authorList>
    </citation>
    <scope>IDENTIFICATION</scope>
</reference>
<evidence type="ECO:0000259" key="13">
    <source>
        <dbReference type="PROSITE" id="PS52035"/>
    </source>
</evidence>
<protein>
    <recommendedName>
        <fullName evidence="13">Peptidase M14 domain-containing protein</fullName>
    </recommendedName>
</protein>
<feature type="compositionally biased region" description="Polar residues" evidence="11">
    <location>
        <begin position="446"/>
        <end position="457"/>
    </location>
</feature>
<evidence type="ECO:0000256" key="12">
    <source>
        <dbReference type="SAM" id="SignalP"/>
    </source>
</evidence>
<accession>A0A3B4BC49</accession>
<keyword evidence="3" id="KW-0121">Carboxypeptidase</keyword>
<dbReference type="GO" id="GO:0005615">
    <property type="term" value="C:extracellular space"/>
    <property type="evidence" value="ECO:0007669"/>
    <property type="project" value="TreeGrafter"/>
</dbReference>
<dbReference type="STRING" id="409849.ENSPMGP00000026106"/>
<feature type="region of interest" description="Disordered" evidence="11">
    <location>
        <begin position="440"/>
        <end position="466"/>
    </location>
</feature>
<dbReference type="SUPFAM" id="SSF49464">
    <property type="entry name" value="Carboxypeptidase regulatory domain-like"/>
    <property type="match status" value="1"/>
</dbReference>
<dbReference type="InterPro" id="IPR057247">
    <property type="entry name" value="CARBOXYPEPT_ZN_2"/>
</dbReference>
<keyword evidence="9" id="KW-0325">Glycoprotein</keyword>
<dbReference type="Proteomes" id="UP000261520">
    <property type="component" value="Unplaced"/>
</dbReference>
<proteinExistence type="inferred from homology"/>
<evidence type="ECO:0000256" key="8">
    <source>
        <dbReference type="ARBA" id="ARBA00023049"/>
    </source>
</evidence>
<feature type="signal peptide" evidence="12">
    <location>
        <begin position="1"/>
        <end position="29"/>
    </location>
</feature>
<dbReference type="GO" id="GO:0006518">
    <property type="term" value="P:peptide metabolic process"/>
    <property type="evidence" value="ECO:0007669"/>
    <property type="project" value="TreeGrafter"/>
</dbReference>
<dbReference type="PRINTS" id="PR00765">
    <property type="entry name" value="CRBOXYPTASEA"/>
</dbReference>
<keyword evidence="7" id="KW-0862">Zinc</keyword>
<dbReference type="Gene3D" id="3.40.630.10">
    <property type="entry name" value="Zn peptidases"/>
    <property type="match status" value="2"/>
</dbReference>
<feature type="domain" description="Peptidase M14" evidence="13">
    <location>
        <begin position="475"/>
        <end position="555"/>
    </location>
</feature>
<dbReference type="Gene3D" id="2.60.40.1120">
    <property type="entry name" value="Carboxypeptidase-like, regulatory domain"/>
    <property type="match status" value="1"/>
</dbReference>
<reference evidence="14" key="2">
    <citation type="submission" date="2025-09" db="UniProtKB">
        <authorList>
            <consortium name="Ensembl"/>
        </authorList>
    </citation>
    <scope>IDENTIFICATION</scope>
</reference>
<comment type="similarity">
    <text evidence="2 10">Belongs to the peptidase M14 family.</text>
</comment>
<evidence type="ECO:0000256" key="9">
    <source>
        <dbReference type="ARBA" id="ARBA00023180"/>
    </source>
</evidence>
<evidence type="ECO:0000256" key="11">
    <source>
        <dbReference type="SAM" id="MobiDB-lite"/>
    </source>
</evidence>
<dbReference type="PANTHER" id="PTHR11532:SF57">
    <property type="entry name" value="CARBOXYPEPTIDASE D, B"/>
    <property type="match status" value="1"/>
</dbReference>
<evidence type="ECO:0000256" key="6">
    <source>
        <dbReference type="ARBA" id="ARBA00022801"/>
    </source>
</evidence>
<dbReference type="PROSITE" id="PS00133">
    <property type="entry name" value="CARBOXYPEPT_ZN_2"/>
    <property type="match status" value="1"/>
</dbReference>
<feature type="active site" description="Proton donor/acceptor" evidence="10">
    <location>
        <position position="311"/>
    </location>
</feature>
<dbReference type="PROSITE" id="PS00132">
    <property type="entry name" value="CARBOXYPEPT_ZN_1"/>
    <property type="match status" value="1"/>
</dbReference>
<dbReference type="FunFam" id="3.40.630.10:FF:000043">
    <property type="entry name" value="Carboxypeptidase D"/>
    <property type="match status" value="1"/>
</dbReference>
<evidence type="ECO:0000256" key="5">
    <source>
        <dbReference type="ARBA" id="ARBA00022723"/>
    </source>
</evidence>
<dbReference type="GO" id="GO:0004181">
    <property type="term" value="F:metallocarboxypeptidase activity"/>
    <property type="evidence" value="ECO:0007669"/>
    <property type="project" value="InterPro"/>
</dbReference>
<feature type="domain" description="Peptidase M14" evidence="13">
    <location>
        <begin position="46"/>
        <end position="341"/>
    </location>
</feature>
<comment type="caution">
    <text evidence="10">Lacks conserved residue(s) required for the propagation of feature annotation.</text>
</comment>
<evidence type="ECO:0000256" key="4">
    <source>
        <dbReference type="ARBA" id="ARBA00022670"/>
    </source>
</evidence>
<dbReference type="GO" id="GO:0016485">
    <property type="term" value="P:protein processing"/>
    <property type="evidence" value="ECO:0007669"/>
    <property type="project" value="TreeGrafter"/>
</dbReference>
<sequence>MAHVSLGFPLAPKLPLCFLVFLLVSCVDARVRRSQATTESLETYGKYYNYEELSHLLHSLSQTYPLITNLSSIGQSVQGRELWVMRITKDPNMDTPGLPKFKYVGNMHGDETVSRQVLVYLIEYLLANYGEEQRVSELVNTTDIYIMPSMNPDGFEKSKEGDCAGNNGGRNNAKDFDLNRSFPDQYAEANFKLEDIPEVIAMMRWIQEKKFVLSANLHGGTVVASYPFDDSASHETRGHYSRAADDALFRYLALVYSSNHPVMKTGHPNCIDIKYETFKDGITNGAEWYDVPGGMQDYNYLYGNCLEITVELSCCKHPKADELPNEWSMNKESLLAYMEQVHIGVRGFVKEAIGGAAITNASIIVDGIQHNLTTGMYGDYYRLLLPGTYNITAMAPGVQVSEGKATKLNFTLAPISETAASATLSPPMTSDAHISSITMSTTESTANKSDSSLDNKNTPPVLPTQLQPVQPQEFRHHNFADMELFLRKYSSEFPAITHLYSVGHSVEDRELYVLVISDNPKVHEHGVFYIPQQHVLSFFLTTLILIYLTFSMVLR</sequence>
<feature type="chain" id="PRO_5017288447" description="Peptidase M14 domain-containing protein" evidence="12">
    <location>
        <begin position="30"/>
        <end position="555"/>
    </location>
</feature>
<dbReference type="InterPro" id="IPR008969">
    <property type="entry name" value="CarboxyPept-like_regulatory"/>
</dbReference>
<evidence type="ECO:0000256" key="1">
    <source>
        <dbReference type="ARBA" id="ARBA00001947"/>
    </source>
</evidence>
<dbReference type="InterPro" id="IPR050753">
    <property type="entry name" value="Peptidase_M14_domain"/>
</dbReference>
<organism evidence="14 15">
    <name type="scientific">Periophthalmus magnuspinnatus</name>
    <dbReference type="NCBI Taxonomy" id="409849"/>
    <lineage>
        <taxon>Eukaryota</taxon>
        <taxon>Metazoa</taxon>
        <taxon>Chordata</taxon>
        <taxon>Craniata</taxon>
        <taxon>Vertebrata</taxon>
        <taxon>Euteleostomi</taxon>
        <taxon>Actinopterygii</taxon>
        <taxon>Neopterygii</taxon>
        <taxon>Teleostei</taxon>
        <taxon>Neoteleostei</taxon>
        <taxon>Acanthomorphata</taxon>
        <taxon>Gobiaria</taxon>
        <taxon>Gobiiformes</taxon>
        <taxon>Gobioidei</taxon>
        <taxon>Gobiidae</taxon>
        <taxon>Oxudercinae</taxon>
        <taxon>Periophthalmus</taxon>
    </lineage>
</organism>
<name>A0A3B4BC49_9GOBI</name>
<dbReference type="InterPro" id="IPR057246">
    <property type="entry name" value="CARBOXYPEPT_ZN_1"/>
</dbReference>
<keyword evidence="8" id="KW-0482">Metalloprotease</keyword>
<dbReference type="AlphaFoldDB" id="A0A3B4BC49"/>
<keyword evidence="5" id="KW-0479">Metal-binding</keyword>
<dbReference type="PANTHER" id="PTHR11532">
    <property type="entry name" value="PROTEASE M14 CARBOXYPEPTIDASE"/>
    <property type="match status" value="1"/>
</dbReference>
<evidence type="ECO:0000256" key="3">
    <source>
        <dbReference type="ARBA" id="ARBA00022645"/>
    </source>
</evidence>
<evidence type="ECO:0000313" key="15">
    <source>
        <dbReference type="Proteomes" id="UP000261520"/>
    </source>
</evidence>
<dbReference type="Pfam" id="PF00246">
    <property type="entry name" value="Peptidase_M14"/>
    <property type="match status" value="2"/>
</dbReference>
<evidence type="ECO:0000313" key="14">
    <source>
        <dbReference type="Ensembl" id="ENSPMGP00000026106.1"/>
    </source>
</evidence>
<dbReference type="CDD" id="cd11308">
    <property type="entry name" value="Peptidase_M14NE-CP-C_like"/>
    <property type="match status" value="1"/>
</dbReference>
<keyword evidence="15" id="KW-1185">Reference proteome</keyword>
<comment type="cofactor">
    <cofactor evidence="1">
        <name>Zn(2+)</name>
        <dbReference type="ChEBI" id="CHEBI:29105"/>
    </cofactor>
</comment>
<evidence type="ECO:0000256" key="10">
    <source>
        <dbReference type="PROSITE-ProRule" id="PRU01379"/>
    </source>
</evidence>
<keyword evidence="4" id="KW-0645">Protease</keyword>
<dbReference type="SUPFAM" id="SSF53187">
    <property type="entry name" value="Zn-dependent exopeptidases"/>
    <property type="match status" value="2"/>
</dbReference>